<protein>
    <submittedName>
        <fullName evidence="3">Filamentous hemagglutinin N-terminal domain-containing protein</fullName>
    </submittedName>
</protein>
<feature type="chain" id="PRO_5045050442" evidence="1">
    <location>
        <begin position="23"/>
        <end position="596"/>
    </location>
</feature>
<accession>A0ABS7RX90</accession>
<dbReference type="InterPro" id="IPR012334">
    <property type="entry name" value="Pectin_lyas_fold"/>
</dbReference>
<dbReference type="NCBIfam" id="TIGR01901">
    <property type="entry name" value="adhes_NPXG"/>
    <property type="match status" value="1"/>
</dbReference>
<evidence type="ECO:0000313" key="4">
    <source>
        <dbReference type="Proteomes" id="UP000706580"/>
    </source>
</evidence>
<gene>
    <name evidence="3" type="ORF">ITX56_14190</name>
</gene>
<evidence type="ECO:0000313" key="3">
    <source>
        <dbReference type="EMBL" id="MBZ0058934.1"/>
    </source>
</evidence>
<feature type="domain" description="Filamentous haemagglutinin FhaB/tRNA nuclease CdiA-like TPS" evidence="2">
    <location>
        <begin position="30"/>
        <end position="150"/>
    </location>
</feature>
<comment type="caution">
    <text evidence="3">The sequence shown here is derived from an EMBL/GenBank/DDBJ whole genome shotgun (WGS) entry which is preliminary data.</text>
</comment>
<keyword evidence="4" id="KW-1185">Reference proteome</keyword>
<sequence length="596" mass="61890">MFKFKISYVALAAALSATGVNADPFSYNHLSGAKVIDIEAPNAAGVSHNMYREFNVSDKGVILNNSASDVVHGTLGNIARNNNLANGSASVILNEVTSNKSSALNGFIEVNGQRADVVIANPNGISCSGCSFVNTNKVVMTTGKVNMTDAGAIGSYTVTGGKISIDGNGMNAAENYAALLADVISLNGQVNVKNAMISAGNFTLNNSTGQITSAGKTATLKQMLFPEYSIDVSAMGGVKADNITMVGNNLGFGVRNTGAIVAKGVLSMASNGMLVNERSITNNGMVTQIMSAGEIKNTGNISSANIAVLNSANNLVNTGTIFSGNQMAVSAASDLSNKGTIKAINELVIATNGNLENMGAAYIHSGNRLTISAAGNITQKGGSMYGANTAFTFGGNSFTSDRYIYGTETLQITSTKDNQLSSGEIINSGSMSGGDILIQTNGTITQHANSQIKASKSLTTASNWLNNSGYMGGTYTTVMIQNNKTDNYGHIEGTGVSVITSGDLYNEALIRSWGDLTLSTQNKGNIINRGHIKAQNTLNLTAKKVENGGYKCGFLNLKTCGVGALTANKLILDSSHKYASNMGGNQNFKATEITAR</sequence>
<dbReference type="InterPro" id="IPR008638">
    <property type="entry name" value="FhaB/CdiA-like_TPS"/>
</dbReference>
<keyword evidence="1" id="KW-0732">Signal</keyword>
<feature type="signal peptide" evidence="1">
    <location>
        <begin position="1"/>
        <end position="22"/>
    </location>
</feature>
<organism evidence="3 4">
    <name type="scientific">Leclercia barmai</name>
    <dbReference type="NCBI Taxonomy" id="2785629"/>
    <lineage>
        <taxon>Bacteria</taxon>
        <taxon>Pseudomonadati</taxon>
        <taxon>Pseudomonadota</taxon>
        <taxon>Gammaproteobacteria</taxon>
        <taxon>Enterobacterales</taxon>
        <taxon>Enterobacteriaceae</taxon>
        <taxon>Leclercia</taxon>
    </lineage>
</organism>
<reference evidence="3 4" key="1">
    <citation type="submission" date="2020-11" db="EMBL/GenBank/DDBJ databases">
        <title>Draft Genome of Enterobacter sp. strain EMC7.</title>
        <authorList>
            <person name="Barman P."/>
            <person name="Sinha S."/>
            <person name="Sen S."/>
            <person name="Chakraborty R."/>
        </authorList>
    </citation>
    <scope>NUCLEOTIDE SEQUENCE [LARGE SCALE GENOMIC DNA]</scope>
    <source>
        <strain evidence="3 4">EMC7</strain>
    </source>
</reference>
<dbReference type="RefSeq" id="WP_223074885.1">
    <property type="nucleotide sequence ID" value="NZ_JADMNK010000007.1"/>
</dbReference>
<dbReference type="SMART" id="SM00912">
    <property type="entry name" value="Haemagg_act"/>
    <property type="match status" value="1"/>
</dbReference>
<dbReference type="Pfam" id="PF05860">
    <property type="entry name" value="TPS"/>
    <property type="match status" value="1"/>
</dbReference>
<dbReference type="Proteomes" id="UP000706580">
    <property type="component" value="Unassembled WGS sequence"/>
</dbReference>
<dbReference type="SUPFAM" id="SSF51126">
    <property type="entry name" value="Pectin lyase-like"/>
    <property type="match status" value="1"/>
</dbReference>
<proteinExistence type="predicted"/>
<dbReference type="Gene3D" id="2.160.20.10">
    <property type="entry name" value="Single-stranded right-handed beta-helix, Pectin lyase-like"/>
    <property type="match status" value="1"/>
</dbReference>
<name>A0ABS7RX90_9ENTR</name>
<evidence type="ECO:0000259" key="2">
    <source>
        <dbReference type="SMART" id="SM00912"/>
    </source>
</evidence>
<dbReference type="InterPro" id="IPR011050">
    <property type="entry name" value="Pectin_lyase_fold/virulence"/>
</dbReference>
<evidence type="ECO:0000256" key="1">
    <source>
        <dbReference type="SAM" id="SignalP"/>
    </source>
</evidence>
<dbReference type="EMBL" id="JADMNK010000007">
    <property type="protein sequence ID" value="MBZ0058934.1"/>
    <property type="molecule type" value="Genomic_DNA"/>
</dbReference>